<feature type="compositionally biased region" description="Polar residues" evidence="1">
    <location>
        <begin position="1"/>
        <end position="13"/>
    </location>
</feature>
<comment type="caution">
    <text evidence="3">The sequence shown here is derived from an EMBL/GenBank/DDBJ whole genome shotgun (WGS) entry which is preliminary data.</text>
</comment>
<accession>A0A511UYW9</accession>
<gene>
    <name evidence="3" type="ORF">CQU01_20730</name>
</gene>
<keyword evidence="2" id="KW-0472">Membrane</keyword>
<evidence type="ECO:0000313" key="3">
    <source>
        <dbReference type="EMBL" id="GEN31835.1"/>
    </source>
</evidence>
<evidence type="ECO:0000256" key="2">
    <source>
        <dbReference type="SAM" id="Phobius"/>
    </source>
</evidence>
<feature type="region of interest" description="Disordered" evidence="1">
    <location>
        <begin position="1"/>
        <end position="33"/>
    </location>
</feature>
<protein>
    <submittedName>
        <fullName evidence="3">Uncharacterized protein</fullName>
    </submittedName>
</protein>
<keyword evidence="2" id="KW-0812">Transmembrane</keyword>
<sequence length="78" mass="8992">MNDVQDNQTTSFQELEDNQCDTNNSESPDEIDILNLPPRSVVHQDNHKTRIKFKQPLLRFLSVVIILLILIGVHLIIN</sequence>
<evidence type="ECO:0000313" key="4">
    <source>
        <dbReference type="Proteomes" id="UP000321491"/>
    </source>
</evidence>
<dbReference type="EMBL" id="BJXW01000023">
    <property type="protein sequence ID" value="GEN31835.1"/>
    <property type="molecule type" value="Genomic_DNA"/>
</dbReference>
<dbReference type="RefSeq" id="WP_146938216.1">
    <property type="nucleotide sequence ID" value="NZ_BJXW01000023.1"/>
</dbReference>
<dbReference type="Proteomes" id="UP000321491">
    <property type="component" value="Unassembled WGS sequence"/>
</dbReference>
<keyword evidence="2" id="KW-1133">Transmembrane helix</keyword>
<reference evidence="3 4" key="1">
    <citation type="submission" date="2019-07" db="EMBL/GenBank/DDBJ databases">
        <title>Whole genome shotgun sequence of Cerasibacillus quisquiliarum NBRC 102429.</title>
        <authorList>
            <person name="Hosoyama A."/>
            <person name="Uohara A."/>
            <person name="Ohji S."/>
            <person name="Ichikawa N."/>
        </authorList>
    </citation>
    <scope>NUCLEOTIDE SEQUENCE [LARGE SCALE GENOMIC DNA]</scope>
    <source>
        <strain evidence="3 4">NBRC 102429</strain>
    </source>
</reference>
<dbReference type="OrthoDB" id="2971460at2"/>
<feature type="transmembrane region" description="Helical" evidence="2">
    <location>
        <begin position="57"/>
        <end position="77"/>
    </location>
</feature>
<proteinExistence type="predicted"/>
<name>A0A511UYW9_9BACI</name>
<organism evidence="3 4">
    <name type="scientific">Cerasibacillus quisquiliarum</name>
    <dbReference type="NCBI Taxonomy" id="227865"/>
    <lineage>
        <taxon>Bacteria</taxon>
        <taxon>Bacillati</taxon>
        <taxon>Bacillota</taxon>
        <taxon>Bacilli</taxon>
        <taxon>Bacillales</taxon>
        <taxon>Bacillaceae</taxon>
        <taxon>Cerasibacillus</taxon>
    </lineage>
</organism>
<keyword evidence="4" id="KW-1185">Reference proteome</keyword>
<evidence type="ECO:0000256" key="1">
    <source>
        <dbReference type="SAM" id="MobiDB-lite"/>
    </source>
</evidence>
<dbReference type="AlphaFoldDB" id="A0A511UYW9"/>